<protein>
    <submittedName>
        <fullName evidence="1">Uncharacterized protein</fullName>
    </submittedName>
</protein>
<keyword evidence="2" id="KW-1185">Reference proteome</keyword>
<reference evidence="2" key="1">
    <citation type="journal article" date="2022" name="Mol. Ecol. Resour.">
        <title>The genomes of chicory, endive, great burdock and yacon provide insights into Asteraceae palaeo-polyploidization history and plant inulin production.</title>
        <authorList>
            <person name="Fan W."/>
            <person name="Wang S."/>
            <person name="Wang H."/>
            <person name="Wang A."/>
            <person name="Jiang F."/>
            <person name="Liu H."/>
            <person name="Zhao H."/>
            <person name="Xu D."/>
            <person name="Zhang Y."/>
        </authorList>
    </citation>
    <scope>NUCLEOTIDE SEQUENCE [LARGE SCALE GENOMIC DNA]</scope>
    <source>
        <strain evidence="2">cv. Niubang</strain>
    </source>
</reference>
<dbReference type="EMBL" id="CM042049">
    <property type="protein sequence ID" value="KAI3747747.1"/>
    <property type="molecule type" value="Genomic_DNA"/>
</dbReference>
<comment type="caution">
    <text evidence="1">The sequence shown here is derived from an EMBL/GenBank/DDBJ whole genome shotgun (WGS) entry which is preliminary data.</text>
</comment>
<reference evidence="1 2" key="2">
    <citation type="journal article" date="2022" name="Mol. Ecol. Resour.">
        <title>The genomes of chicory, endive, great burdock and yacon provide insights into Asteraceae paleo-polyploidization history and plant inulin production.</title>
        <authorList>
            <person name="Fan W."/>
            <person name="Wang S."/>
            <person name="Wang H."/>
            <person name="Wang A."/>
            <person name="Jiang F."/>
            <person name="Liu H."/>
            <person name="Zhao H."/>
            <person name="Xu D."/>
            <person name="Zhang Y."/>
        </authorList>
    </citation>
    <scope>NUCLEOTIDE SEQUENCE [LARGE SCALE GENOMIC DNA]</scope>
    <source>
        <strain evidence="2">cv. Niubang</strain>
    </source>
</reference>
<sequence length="111" mass="12580">MDVKAKGIEGMLTSPFASHPLGTVVVVLATHTIHHLFDPKDSFFASFLYHNCYAPSNSFFASFLNLFIFLWSAFASTILLYPAFLAFFVFLGFFILNSWLLLYFLGDCVNF</sequence>
<proteinExistence type="predicted"/>
<organism evidence="1 2">
    <name type="scientific">Arctium lappa</name>
    <name type="common">Greater burdock</name>
    <name type="synonym">Lappa major</name>
    <dbReference type="NCBI Taxonomy" id="4217"/>
    <lineage>
        <taxon>Eukaryota</taxon>
        <taxon>Viridiplantae</taxon>
        <taxon>Streptophyta</taxon>
        <taxon>Embryophyta</taxon>
        <taxon>Tracheophyta</taxon>
        <taxon>Spermatophyta</taxon>
        <taxon>Magnoliopsida</taxon>
        <taxon>eudicotyledons</taxon>
        <taxon>Gunneridae</taxon>
        <taxon>Pentapetalae</taxon>
        <taxon>asterids</taxon>
        <taxon>campanulids</taxon>
        <taxon>Asterales</taxon>
        <taxon>Asteraceae</taxon>
        <taxon>Carduoideae</taxon>
        <taxon>Cardueae</taxon>
        <taxon>Arctiinae</taxon>
        <taxon>Arctium</taxon>
    </lineage>
</organism>
<accession>A0ACB9DN70</accession>
<evidence type="ECO:0000313" key="1">
    <source>
        <dbReference type="EMBL" id="KAI3747747.1"/>
    </source>
</evidence>
<evidence type="ECO:0000313" key="2">
    <source>
        <dbReference type="Proteomes" id="UP001055879"/>
    </source>
</evidence>
<name>A0ACB9DN70_ARCLA</name>
<dbReference type="Proteomes" id="UP001055879">
    <property type="component" value="Linkage Group LG03"/>
</dbReference>
<gene>
    <name evidence="1" type="ORF">L6452_10373</name>
</gene>